<dbReference type="InterPro" id="IPR046208">
    <property type="entry name" value="DUF6241"/>
</dbReference>
<dbReference type="EMBL" id="JARMQG010000167">
    <property type="protein sequence ID" value="MED3563383.1"/>
    <property type="molecule type" value="Genomic_DNA"/>
</dbReference>
<sequence length="186" mass="21023">MKKGLSLTTVMVLAFLFIGGLAVYQIMNNATKYDKKHKVEATATVKKDAAEEKKEQTGYIGGVQYDINLDKSSSQEAVIEVMHKMTHQKVKAKEKWGAIPMIPDTINQVYQIVNNSKFPLKDDLLKILEKWKKGDFEEIADDHNYFWEQQGGTVGKANGTMTKAEEEIFIQNNFGDEVAKQTSTQQ</sequence>
<evidence type="ECO:0000313" key="1">
    <source>
        <dbReference type="EMBL" id="MED3563383.1"/>
    </source>
</evidence>
<gene>
    <name evidence="1" type="ORF">P4447_13155</name>
</gene>
<name>A0ABU6NAY3_9BACI</name>
<dbReference type="RefSeq" id="WP_327968429.1">
    <property type="nucleotide sequence ID" value="NZ_JARMQG010000167.1"/>
</dbReference>
<evidence type="ECO:0000313" key="2">
    <source>
        <dbReference type="Proteomes" id="UP001330749"/>
    </source>
</evidence>
<accession>A0ABU6NAY3</accession>
<reference evidence="1 2" key="1">
    <citation type="submission" date="2023-03" db="EMBL/GenBank/DDBJ databases">
        <title>Bacillus Genome Sequencing.</title>
        <authorList>
            <person name="Dunlap C."/>
        </authorList>
    </citation>
    <scope>NUCLEOTIDE SEQUENCE [LARGE SCALE GENOMIC DNA]</scope>
    <source>
        <strain evidence="1 2">B-14544</strain>
    </source>
</reference>
<proteinExistence type="predicted"/>
<dbReference type="Proteomes" id="UP001330749">
    <property type="component" value="Unassembled WGS sequence"/>
</dbReference>
<dbReference type="Pfam" id="PF19754">
    <property type="entry name" value="DUF6241"/>
    <property type="match status" value="1"/>
</dbReference>
<protein>
    <submittedName>
        <fullName evidence="1">DUF6241 domain-containing protein</fullName>
    </submittedName>
</protein>
<keyword evidence="2" id="KW-1185">Reference proteome</keyword>
<comment type="caution">
    <text evidence="1">The sequence shown here is derived from an EMBL/GenBank/DDBJ whole genome shotgun (WGS) entry which is preliminary data.</text>
</comment>
<organism evidence="1 2">
    <name type="scientific">Bacillus xiapuensis</name>
    <dbReference type="NCBI Taxonomy" id="2014075"/>
    <lineage>
        <taxon>Bacteria</taxon>
        <taxon>Bacillati</taxon>
        <taxon>Bacillota</taxon>
        <taxon>Bacilli</taxon>
        <taxon>Bacillales</taxon>
        <taxon>Bacillaceae</taxon>
        <taxon>Bacillus</taxon>
    </lineage>
</organism>